<dbReference type="AlphaFoldDB" id="A0A5C6NL71"/>
<dbReference type="EC" id="2.7.11.1" evidence="2"/>
<organism evidence="6 7">
    <name type="scientific">Takifugu flavidus</name>
    <name type="common">sansaifugu</name>
    <dbReference type="NCBI Taxonomy" id="433684"/>
    <lineage>
        <taxon>Eukaryota</taxon>
        <taxon>Metazoa</taxon>
        <taxon>Chordata</taxon>
        <taxon>Craniata</taxon>
        <taxon>Vertebrata</taxon>
        <taxon>Euteleostomi</taxon>
        <taxon>Actinopterygii</taxon>
        <taxon>Neopterygii</taxon>
        <taxon>Teleostei</taxon>
        <taxon>Neoteleostei</taxon>
        <taxon>Acanthomorphata</taxon>
        <taxon>Eupercaria</taxon>
        <taxon>Tetraodontiformes</taxon>
        <taxon>Tetradontoidea</taxon>
        <taxon>Tetraodontidae</taxon>
        <taxon>Takifugu</taxon>
    </lineage>
</organism>
<comment type="caution">
    <text evidence="6">The sequence shown here is derived from an EMBL/GenBank/DDBJ whole genome shotgun (WGS) entry which is preliminary data.</text>
</comment>
<dbReference type="Proteomes" id="UP000324091">
    <property type="component" value="Chromosome 2"/>
</dbReference>
<feature type="domain" description="Ig-like" evidence="5">
    <location>
        <begin position="54"/>
        <end position="125"/>
    </location>
</feature>
<dbReference type="Gene3D" id="2.60.40.10">
    <property type="entry name" value="Immunoglobulins"/>
    <property type="match status" value="1"/>
</dbReference>
<comment type="similarity">
    <text evidence="1">Belongs to the protein kinase superfamily. Alpha-type protein kinase family. ALPK subfamily.</text>
</comment>
<evidence type="ECO:0000256" key="4">
    <source>
        <dbReference type="ARBA" id="ARBA00048679"/>
    </source>
</evidence>
<evidence type="ECO:0000256" key="3">
    <source>
        <dbReference type="ARBA" id="ARBA00047899"/>
    </source>
</evidence>
<dbReference type="Pfam" id="PF07679">
    <property type="entry name" value="I-set"/>
    <property type="match status" value="1"/>
</dbReference>
<dbReference type="SUPFAM" id="SSF48726">
    <property type="entry name" value="Immunoglobulin"/>
    <property type="match status" value="1"/>
</dbReference>
<accession>A0A5C6NL71</accession>
<name>A0A5C6NL71_9TELE</name>
<comment type="catalytic activity">
    <reaction evidence="3">
        <text>L-threonyl-[protein] + ATP = O-phospho-L-threonyl-[protein] + ADP + H(+)</text>
        <dbReference type="Rhea" id="RHEA:46608"/>
        <dbReference type="Rhea" id="RHEA-COMP:11060"/>
        <dbReference type="Rhea" id="RHEA-COMP:11605"/>
        <dbReference type="ChEBI" id="CHEBI:15378"/>
        <dbReference type="ChEBI" id="CHEBI:30013"/>
        <dbReference type="ChEBI" id="CHEBI:30616"/>
        <dbReference type="ChEBI" id="CHEBI:61977"/>
        <dbReference type="ChEBI" id="CHEBI:456216"/>
        <dbReference type="EC" id="2.7.11.1"/>
    </reaction>
</comment>
<dbReference type="InterPro" id="IPR036179">
    <property type="entry name" value="Ig-like_dom_sf"/>
</dbReference>
<evidence type="ECO:0000313" key="6">
    <source>
        <dbReference type="EMBL" id="TWW68174.1"/>
    </source>
</evidence>
<gene>
    <name evidence="6" type="ORF">D4764_02G0012150</name>
</gene>
<evidence type="ECO:0000256" key="1">
    <source>
        <dbReference type="ARBA" id="ARBA00008651"/>
    </source>
</evidence>
<dbReference type="InterPro" id="IPR013783">
    <property type="entry name" value="Ig-like_fold"/>
</dbReference>
<evidence type="ECO:0000256" key="2">
    <source>
        <dbReference type="ARBA" id="ARBA00012513"/>
    </source>
</evidence>
<dbReference type="GO" id="GO:0004674">
    <property type="term" value="F:protein serine/threonine kinase activity"/>
    <property type="evidence" value="ECO:0007669"/>
    <property type="project" value="UniProtKB-EC"/>
</dbReference>
<keyword evidence="7" id="KW-1185">Reference proteome</keyword>
<dbReference type="PROSITE" id="PS50835">
    <property type="entry name" value="IG_LIKE"/>
    <property type="match status" value="1"/>
</dbReference>
<proteinExistence type="inferred from homology"/>
<dbReference type="InterPro" id="IPR007110">
    <property type="entry name" value="Ig-like_dom"/>
</dbReference>
<comment type="catalytic activity">
    <reaction evidence="4">
        <text>L-seryl-[protein] + ATP = O-phospho-L-seryl-[protein] + ADP + H(+)</text>
        <dbReference type="Rhea" id="RHEA:17989"/>
        <dbReference type="Rhea" id="RHEA-COMP:9863"/>
        <dbReference type="Rhea" id="RHEA-COMP:11604"/>
        <dbReference type="ChEBI" id="CHEBI:15378"/>
        <dbReference type="ChEBI" id="CHEBI:29999"/>
        <dbReference type="ChEBI" id="CHEBI:30616"/>
        <dbReference type="ChEBI" id="CHEBI:83421"/>
        <dbReference type="ChEBI" id="CHEBI:456216"/>
        <dbReference type="EC" id="2.7.11.1"/>
    </reaction>
</comment>
<reference evidence="6 7" key="1">
    <citation type="submission" date="2019-04" db="EMBL/GenBank/DDBJ databases">
        <title>Chromosome genome assembly for Takifugu flavidus.</title>
        <authorList>
            <person name="Xiao S."/>
        </authorList>
    </citation>
    <scope>NUCLEOTIDE SEQUENCE [LARGE SCALE GENOMIC DNA]</scope>
    <source>
        <strain evidence="6">HTHZ2018</strain>
        <tissue evidence="6">Muscle</tissue>
    </source>
</reference>
<evidence type="ECO:0000259" key="5">
    <source>
        <dbReference type="PROSITE" id="PS50835"/>
    </source>
</evidence>
<dbReference type="PANTHER" id="PTHR47091">
    <property type="entry name" value="ALPHA-PROTEIN KINASE 2-RELATED"/>
    <property type="match status" value="1"/>
</dbReference>
<protein>
    <recommendedName>
        <fullName evidence="2">non-specific serine/threonine protein kinase</fullName>
        <ecNumber evidence="2">2.7.11.1</ecNumber>
    </recommendedName>
</protein>
<sequence>MKTSYCEPDFIFIFSSKTMEERYEHKTHVHVQQMVRLSQLICQVAPLGPMIRGPHFLVRLRSHTVFENTSVKLFCTVDGFPMPTVKWYKDDVILDVSSGRYLLDRTGGIHSLEILRYSEPQGRDY</sequence>
<dbReference type="InterPro" id="IPR013098">
    <property type="entry name" value="Ig_I-set"/>
</dbReference>
<dbReference type="PANTHER" id="PTHR47091:SF2">
    <property type="entry name" value="ALPHA-PROTEIN KINASE 2"/>
    <property type="match status" value="1"/>
</dbReference>
<evidence type="ECO:0000313" key="7">
    <source>
        <dbReference type="Proteomes" id="UP000324091"/>
    </source>
</evidence>
<dbReference type="EMBL" id="RHFK02000012">
    <property type="protein sequence ID" value="TWW68174.1"/>
    <property type="molecule type" value="Genomic_DNA"/>
</dbReference>